<dbReference type="EMBL" id="CYZF01000004">
    <property type="protein sequence ID" value="CUO39919.1"/>
    <property type="molecule type" value="Genomic_DNA"/>
</dbReference>
<evidence type="ECO:0000313" key="1">
    <source>
        <dbReference type="EMBL" id="CUO39919.1"/>
    </source>
</evidence>
<organism evidence="1 2">
    <name type="scientific">Bacteroides uniformis</name>
    <dbReference type="NCBI Taxonomy" id="820"/>
    <lineage>
        <taxon>Bacteria</taxon>
        <taxon>Pseudomonadati</taxon>
        <taxon>Bacteroidota</taxon>
        <taxon>Bacteroidia</taxon>
        <taxon>Bacteroidales</taxon>
        <taxon>Bacteroidaceae</taxon>
        <taxon>Bacteroides</taxon>
    </lineage>
</organism>
<proteinExistence type="predicted"/>
<protein>
    <submittedName>
        <fullName evidence="1">Uncharacterized protein</fullName>
    </submittedName>
</protein>
<accession>A0A174ETT3</accession>
<reference evidence="1 2" key="1">
    <citation type="submission" date="2015-09" db="EMBL/GenBank/DDBJ databases">
        <authorList>
            <consortium name="Pathogen Informatics"/>
        </authorList>
    </citation>
    <scope>NUCLEOTIDE SEQUENCE [LARGE SCALE GENOMIC DNA]</scope>
    <source>
        <strain evidence="1 2">2789STDY5608791</strain>
    </source>
</reference>
<sequence>MGKSKSKSGGARNYTPLLTARPKGMSYQEYRERRAYQNAWLKERLKGFICYVSSELFVYDKITGLPRLFNHRTDDIHKANIRTNPQPFVGSARYGLKPL</sequence>
<dbReference type="Proteomes" id="UP000095419">
    <property type="component" value="Unassembled WGS sequence"/>
</dbReference>
<name>A0A174ETT3_BACUN</name>
<gene>
    <name evidence="1" type="ORF">ERS417307_01591</name>
</gene>
<evidence type="ECO:0000313" key="2">
    <source>
        <dbReference type="Proteomes" id="UP000095419"/>
    </source>
</evidence>
<dbReference type="AlphaFoldDB" id="A0A174ETT3"/>